<comment type="subcellular location">
    <subcellularLocation>
        <location evidence="1">Cell outer membrane</location>
    </subcellularLocation>
</comment>
<dbReference type="Gene3D" id="2.170.130.10">
    <property type="entry name" value="TonB-dependent receptor, plug domain"/>
    <property type="match status" value="1"/>
</dbReference>
<feature type="chain" id="PRO_5046398841" evidence="4">
    <location>
        <begin position="22"/>
        <end position="807"/>
    </location>
</feature>
<comment type="caution">
    <text evidence="6">The sequence shown here is derived from an EMBL/GenBank/DDBJ whole genome shotgun (WGS) entry which is preliminary data.</text>
</comment>
<keyword evidence="2" id="KW-0472">Membrane</keyword>
<dbReference type="Gene3D" id="2.40.170.20">
    <property type="entry name" value="TonB-dependent receptor, beta-barrel domain"/>
    <property type="match status" value="1"/>
</dbReference>
<dbReference type="PANTHER" id="PTHR40980">
    <property type="entry name" value="PLUG DOMAIN-CONTAINING PROTEIN"/>
    <property type="match status" value="1"/>
</dbReference>
<evidence type="ECO:0000256" key="4">
    <source>
        <dbReference type="SAM" id="SignalP"/>
    </source>
</evidence>
<dbReference type="SUPFAM" id="SSF49478">
    <property type="entry name" value="Cna protein B-type domain"/>
    <property type="match status" value="1"/>
</dbReference>
<proteinExistence type="predicted"/>
<dbReference type="InterPro" id="IPR041700">
    <property type="entry name" value="OMP_b-brl_3"/>
</dbReference>
<evidence type="ECO:0000256" key="2">
    <source>
        <dbReference type="ARBA" id="ARBA00023136"/>
    </source>
</evidence>
<name>A0ABV8PC99_9SPHI</name>
<keyword evidence="4" id="KW-0732">Signal</keyword>
<dbReference type="InterPro" id="IPR037066">
    <property type="entry name" value="Plug_dom_sf"/>
</dbReference>
<reference evidence="7" key="1">
    <citation type="journal article" date="2019" name="Int. J. Syst. Evol. Microbiol.">
        <title>The Global Catalogue of Microorganisms (GCM) 10K type strain sequencing project: providing services to taxonomists for standard genome sequencing and annotation.</title>
        <authorList>
            <consortium name="The Broad Institute Genomics Platform"/>
            <consortium name="The Broad Institute Genome Sequencing Center for Infectious Disease"/>
            <person name="Wu L."/>
            <person name="Ma J."/>
        </authorList>
    </citation>
    <scope>NUCLEOTIDE SEQUENCE [LARGE SCALE GENOMIC DNA]</scope>
    <source>
        <strain evidence="7">CCM 8691</strain>
    </source>
</reference>
<evidence type="ECO:0000256" key="1">
    <source>
        <dbReference type="ARBA" id="ARBA00004442"/>
    </source>
</evidence>
<evidence type="ECO:0000313" key="6">
    <source>
        <dbReference type="EMBL" id="MFC4211872.1"/>
    </source>
</evidence>
<evidence type="ECO:0000256" key="3">
    <source>
        <dbReference type="ARBA" id="ARBA00023237"/>
    </source>
</evidence>
<dbReference type="Pfam" id="PF14905">
    <property type="entry name" value="OMP_b-brl_3"/>
    <property type="match status" value="1"/>
</dbReference>
<dbReference type="SUPFAM" id="SSF56935">
    <property type="entry name" value="Porins"/>
    <property type="match status" value="1"/>
</dbReference>
<sequence length="807" mass="89700">MSFSKSMLLLFLLLSTITSFSQKKARTIKIFVLNEKNLPFANATVELLLAKNSSLIKSAKTDNKGLAVFNQPIQGNYVFKVKAVGYESHKTSTIKSPFSLSVINIKILPSNQVLKEVTVAGNKPIIQHLRGKIVLNVAASVTNTGTSVLELLEKSPGVMIDKDGNISLQGKSTVLVMIDEKPTYLSGSDLTNMLSNMNSAQVNQIELITNPSAKYDASGNGGIINIKTKKNTEEGFNGSINIIGGWSRDYKNNNSLLVNYKKGKVNAYATASYNTNNNFTDIVAHRSYFGQNNTITGLLDQNTAIASLTHYKFLKTGVDIYATKNTIIGLSVSGTLIKRDGTSDAIATWKKASGSIDSAVSTTSNSDYKFRNGAANVNLKHAIKANQDLSIDLDLLRYRINNDQIFTNRLLTNNGYVQGTEINIPSTIKIFSAKADHVVHFKKNTQLESGLKVSSISTDNIADYVNTNAAIRTIDLNRSNHFQYKENISAFYSSIEHRGGKMNAQIGLRYEHTDYDAHQLGNSLKPDSSFSRTYGSLFPSGYISYTIDTLNALTLTASRRIDRPAYQKLNPFVFIINKYTLQRGNPFILPQYSWNMEISHQFKQLLTTTISYSFISNYFSQLFLSEGTNILIYTDGNVGRMNNLGVSVSLQFSPMKWWSFNGQGNFNYKKLDGYQNISYQSSINQFQFSASNQFRIVKTLSAELSGFYITKARNDLQELLYPTGQVSAGVSKSIFKGKGSLKFSARDIFFTQAMEGLTDFPQAQEYFKLTRDSRLFVLSFNYRFGKPLKAIKRSNGGATEEMKRAGS</sequence>
<keyword evidence="3" id="KW-0998">Cell outer membrane</keyword>
<protein>
    <submittedName>
        <fullName evidence="6">Outer membrane beta-barrel protein</fullName>
    </submittedName>
</protein>
<accession>A0ABV8PC99</accession>
<organism evidence="6 7">
    <name type="scientific">Pedobacter lithocola</name>
    <dbReference type="NCBI Taxonomy" id="1908239"/>
    <lineage>
        <taxon>Bacteria</taxon>
        <taxon>Pseudomonadati</taxon>
        <taxon>Bacteroidota</taxon>
        <taxon>Sphingobacteriia</taxon>
        <taxon>Sphingobacteriales</taxon>
        <taxon>Sphingobacteriaceae</taxon>
        <taxon>Pedobacter</taxon>
    </lineage>
</organism>
<feature type="domain" description="Outer membrane protein beta-barrel" evidence="5">
    <location>
        <begin position="384"/>
        <end position="782"/>
    </location>
</feature>
<keyword evidence="7" id="KW-1185">Reference proteome</keyword>
<feature type="signal peptide" evidence="4">
    <location>
        <begin position="1"/>
        <end position="21"/>
    </location>
</feature>
<dbReference type="Proteomes" id="UP001595789">
    <property type="component" value="Unassembled WGS sequence"/>
</dbReference>
<evidence type="ECO:0000259" key="5">
    <source>
        <dbReference type="Pfam" id="PF14905"/>
    </source>
</evidence>
<dbReference type="RefSeq" id="WP_378985346.1">
    <property type="nucleotide sequence ID" value="NZ_JBHSBW010000011.1"/>
</dbReference>
<dbReference type="PANTHER" id="PTHR40980:SF4">
    <property type="entry name" value="TONB-DEPENDENT RECEPTOR-LIKE BETA-BARREL DOMAIN-CONTAINING PROTEIN"/>
    <property type="match status" value="1"/>
</dbReference>
<evidence type="ECO:0000313" key="7">
    <source>
        <dbReference type="Proteomes" id="UP001595789"/>
    </source>
</evidence>
<dbReference type="InterPro" id="IPR036942">
    <property type="entry name" value="Beta-barrel_TonB_sf"/>
</dbReference>
<dbReference type="EMBL" id="JBHSBW010000011">
    <property type="protein sequence ID" value="MFC4211872.1"/>
    <property type="molecule type" value="Genomic_DNA"/>
</dbReference>
<gene>
    <name evidence="6" type="ORF">ACFOWA_11800</name>
</gene>